<accession>F0WHC9</accession>
<proteinExistence type="predicted"/>
<gene>
    <name evidence="1" type="primary">AlNc14C99G5993</name>
    <name evidence="1" type="ORF">ALNC14_067900</name>
</gene>
<dbReference type="EMBL" id="FR824144">
    <property type="protein sequence ID" value="CCA20647.1"/>
    <property type="molecule type" value="Genomic_DNA"/>
</dbReference>
<sequence length="271" mass="31053">MALNQSFWLDNFVESTLVSVESCKTWDQHLRNVFYHMTGSNFNLRRAHEELELCITSVSRSETGIHRSLAISVYEAFQAIYSGTLVKHFHYIREEVKSSMSESEASCDDKSLHTVPSYYTFINGPHPPNMDSARTEKLTCNMFMDTTIAIYKGLVCLIDHILRILNEIMRVDKVDTILFMDLSEELKTIDEIVLKNAQASTYVKNAASRTHPQPRDKSSCKWHTSQASTLIDELYKIISKLFGQILKSSVQTLQAALTPLQIPWSHRKNQE</sequence>
<reference evidence="1" key="2">
    <citation type="submission" date="2011-02" db="EMBL/GenBank/DDBJ databases">
        <authorList>
            <person name="MacLean D."/>
        </authorList>
    </citation>
    <scope>NUCLEOTIDE SEQUENCE</scope>
</reference>
<name>F0WHC9_9STRA</name>
<dbReference type="AlphaFoldDB" id="F0WHC9"/>
<evidence type="ECO:0000313" key="1">
    <source>
        <dbReference type="EMBL" id="CCA20647.1"/>
    </source>
</evidence>
<reference evidence="1" key="1">
    <citation type="journal article" date="2011" name="PLoS Biol.">
        <title>Gene gain and loss during evolution of obligate parasitism in the white rust pathogen of Arabidopsis thaliana.</title>
        <authorList>
            <person name="Kemen E."/>
            <person name="Gardiner A."/>
            <person name="Schultz-Larsen T."/>
            <person name="Kemen A.C."/>
            <person name="Balmuth A.L."/>
            <person name="Robert-Seilaniantz A."/>
            <person name="Bailey K."/>
            <person name="Holub E."/>
            <person name="Studholme D.J."/>
            <person name="Maclean D."/>
            <person name="Jones J.D."/>
        </authorList>
    </citation>
    <scope>NUCLEOTIDE SEQUENCE</scope>
</reference>
<protein>
    <submittedName>
        <fullName evidence="1">AlNc14C99G5993 protein</fullName>
    </submittedName>
</protein>
<dbReference type="HOGENOM" id="CLU_1028263_0_0_1"/>
<organism evidence="1">
    <name type="scientific">Albugo laibachii Nc14</name>
    <dbReference type="NCBI Taxonomy" id="890382"/>
    <lineage>
        <taxon>Eukaryota</taxon>
        <taxon>Sar</taxon>
        <taxon>Stramenopiles</taxon>
        <taxon>Oomycota</taxon>
        <taxon>Peronosporomycetes</taxon>
        <taxon>Albuginales</taxon>
        <taxon>Albuginaceae</taxon>
        <taxon>Albugo</taxon>
    </lineage>
</organism>